<evidence type="ECO:0000256" key="1">
    <source>
        <dbReference type="SAM" id="MobiDB-lite"/>
    </source>
</evidence>
<reference evidence="3" key="2">
    <citation type="submission" date="2018-03" db="EMBL/GenBank/DDBJ databases">
        <title>The Triticum urartu genome reveals the dynamic nature of wheat genome evolution.</title>
        <authorList>
            <person name="Ling H."/>
            <person name="Ma B."/>
            <person name="Shi X."/>
            <person name="Liu H."/>
            <person name="Dong L."/>
            <person name="Sun H."/>
            <person name="Cao Y."/>
            <person name="Gao Q."/>
            <person name="Zheng S."/>
            <person name="Li Y."/>
            <person name="Yu Y."/>
            <person name="Du H."/>
            <person name="Qi M."/>
            <person name="Li Y."/>
            <person name="Yu H."/>
            <person name="Cui Y."/>
            <person name="Wang N."/>
            <person name="Chen C."/>
            <person name="Wu H."/>
            <person name="Zhao Y."/>
            <person name="Zhang J."/>
            <person name="Li Y."/>
            <person name="Zhou W."/>
            <person name="Zhang B."/>
            <person name="Hu W."/>
            <person name="Eijk M."/>
            <person name="Tang J."/>
            <person name="Witsenboer H."/>
            <person name="Zhao S."/>
            <person name="Li Z."/>
            <person name="Zhang A."/>
            <person name="Wang D."/>
            <person name="Liang C."/>
        </authorList>
    </citation>
    <scope>NUCLEOTIDE SEQUENCE [LARGE SCALE GENOMIC DNA]</scope>
    <source>
        <strain evidence="3">cv. G1812</strain>
    </source>
</reference>
<dbReference type="AlphaFoldDB" id="A0A8R7UXB6"/>
<feature type="domain" description="Integrase catalytic" evidence="2">
    <location>
        <begin position="1"/>
        <end position="105"/>
    </location>
</feature>
<reference evidence="4" key="1">
    <citation type="journal article" date="2013" name="Nature">
        <title>Draft genome of the wheat A-genome progenitor Triticum urartu.</title>
        <authorList>
            <person name="Ling H.Q."/>
            <person name="Zhao S."/>
            <person name="Liu D."/>
            <person name="Wang J."/>
            <person name="Sun H."/>
            <person name="Zhang C."/>
            <person name="Fan H."/>
            <person name="Li D."/>
            <person name="Dong L."/>
            <person name="Tao Y."/>
            <person name="Gao C."/>
            <person name="Wu H."/>
            <person name="Li Y."/>
            <person name="Cui Y."/>
            <person name="Guo X."/>
            <person name="Zheng S."/>
            <person name="Wang B."/>
            <person name="Yu K."/>
            <person name="Liang Q."/>
            <person name="Yang W."/>
            <person name="Lou X."/>
            <person name="Chen J."/>
            <person name="Feng M."/>
            <person name="Jian J."/>
            <person name="Zhang X."/>
            <person name="Luo G."/>
            <person name="Jiang Y."/>
            <person name="Liu J."/>
            <person name="Wang Z."/>
            <person name="Sha Y."/>
            <person name="Zhang B."/>
            <person name="Wu H."/>
            <person name="Tang D."/>
            <person name="Shen Q."/>
            <person name="Xue P."/>
            <person name="Zou S."/>
            <person name="Wang X."/>
            <person name="Liu X."/>
            <person name="Wang F."/>
            <person name="Yang Y."/>
            <person name="An X."/>
            <person name="Dong Z."/>
            <person name="Zhang K."/>
            <person name="Zhang X."/>
            <person name="Luo M.C."/>
            <person name="Dvorak J."/>
            <person name="Tong Y."/>
            <person name="Wang J."/>
            <person name="Yang H."/>
            <person name="Li Z."/>
            <person name="Wang D."/>
            <person name="Zhang A."/>
            <person name="Wang J."/>
        </authorList>
    </citation>
    <scope>NUCLEOTIDE SEQUENCE</scope>
    <source>
        <strain evidence="4">cv. G1812</strain>
    </source>
</reference>
<evidence type="ECO:0000313" key="4">
    <source>
        <dbReference type="Proteomes" id="UP000015106"/>
    </source>
</evidence>
<dbReference type="InterPro" id="IPR012337">
    <property type="entry name" value="RNaseH-like_sf"/>
</dbReference>
<proteinExistence type="predicted"/>
<feature type="region of interest" description="Disordered" evidence="1">
    <location>
        <begin position="294"/>
        <end position="324"/>
    </location>
</feature>
<dbReference type="SUPFAM" id="SSF53098">
    <property type="entry name" value="Ribonuclease H-like"/>
    <property type="match status" value="1"/>
</dbReference>
<protein>
    <recommendedName>
        <fullName evidence="2">Integrase catalytic domain-containing protein</fullName>
    </recommendedName>
</protein>
<dbReference type="Pfam" id="PF24626">
    <property type="entry name" value="SH3_Tf2-1"/>
    <property type="match status" value="1"/>
</dbReference>
<sequence>MSQIYKIHGFPQAIVSDRDPVFTSHFWQELFKYAGTELRLSTANHPQTYGQTERVNQCLETFLRCFTHACPKRWSFWTPLAQFWYNTYLHSAIGMSPFKAMFGHEPRQWGLSATDSCSVPSLQAWLEERFVMQELIQQHLNRARQCMKMQADKRRSERTFEVGEQVFLKLQLQSSVAPRANHKLAFKYYGPFPIIQRINEVAYKIQLPPQATVHPVFHVSQLRKALLPGTQVQSELPLCTDDLAIPVKILQTRWRKKHGTMCEQVQVEWSPGAGLGHTWEDKEALQHRFPQAEAWGQASRKEGGMSAPLTTQPHQQLRPRLTRR</sequence>
<keyword evidence="4" id="KW-1185">Reference proteome</keyword>
<dbReference type="InterPro" id="IPR036397">
    <property type="entry name" value="RNaseH_sf"/>
</dbReference>
<dbReference type="Proteomes" id="UP000015106">
    <property type="component" value="Chromosome 7"/>
</dbReference>
<dbReference type="InterPro" id="IPR001584">
    <property type="entry name" value="Integrase_cat-core"/>
</dbReference>
<dbReference type="InterPro" id="IPR050951">
    <property type="entry name" value="Retrovirus_Pol_polyprotein"/>
</dbReference>
<dbReference type="PROSITE" id="PS50994">
    <property type="entry name" value="INTEGRASE"/>
    <property type="match status" value="1"/>
</dbReference>
<dbReference type="GO" id="GO:0015074">
    <property type="term" value="P:DNA integration"/>
    <property type="evidence" value="ECO:0007669"/>
    <property type="project" value="InterPro"/>
</dbReference>
<dbReference type="EnsemblPlants" id="TuG1812G0700000701.01.T01">
    <property type="protein sequence ID" value="TuG1812G0700000701.01.T01.cds243398"/>
    <property type="gene ID" value="TuG1812G0700000701.01"/>
</dbReference>
<dbReference type="PANTHER" id="PTHR37984">
    <property type="entry name" value="PROTEIN CBG26694"/>
    <property type="match status" value="1"/>
</dbReference>
<name>A0A8R7UXB6_TRIUA</name>
<evidence type="ECO:0000313" key="3">
    <source>
        <dbReference type="EnsemblPlants" id="TuG1812G0700000701.01.T01.cds243398"/>
    </source>
</evidence>
<dbReference type="InterPro" id="IPR016197">
    <property type="entry name" value="Chromo-like_dom_sf"/>
</dbReference>
<dbReference type="PANTHER" id="PTHR37984:SF15">
    <property type="entry name" value="INTEGRASE CATALYTIC DOMAIN-CONTAINING PROTEIN"/>
    <property type="match status" value="1"/>
</dbReference>
<dbReference type="InterPro" id="IPR056924">
    <property type="entry name" value="SH3_Tf2-1"/>
</dbReference>
<organism evidence="3 4">
    <name type="scientific">Triticum urartu</name>
    <name type="common">Red wild einkorn</name>
    <name type="synonym">Crithodium urartu</name>
    <dbReference type="NCBI Taxonomy" id="4572"/>
    <lineage>
        <taxon>Eukaryota</taxon>
        <taxon>Viridiplantae</taxon>
        <taxon>Streptophyta</taxon>
        <taxon>Embryophyta</taxon>
        <taxon>Tracheophyta</taxon>
        <taxon>Spermatophyta</taxon>
        <taxon>Magnoliopsida</taxon>
        <taxon>Liliopsida</taxon>
        <taxon>Poales</taxon>
        <taxon>Poaceae</taxon>
        <taxon>BOP clade</taxon>
        <taxon>Pooideae</taxon>
        <taxon>Triticodae</taxon>
        <taxon>Triticeae</taxon>
        <taxon>Triticinae</taxon>
        <taxon>Triticum</taxon>
    </lineage>
</organism>
<dbReference type="Gramene" id="TuG1812G0700000701.01.T01">
    <property type="protein sequence ID" value="TuG1812G0700000701.01.T01.cds243398"/>
    <property type="gene ID" value="TuG1812G0700000701.01"/>
</dbReference>
<dbReference type="Gene3D" id="3.30.420.10">
    <property type="entry name" value="Ribonuclease H-like superfamily/Ribonuclease H"/>
    <property type="match status" value="1"/>
</dbReference>
<evidence type="ECO:0000259" key="2">
    <source>
        <dbReference type="PROSITE" id="PS50994"/>
    </source>
</evidence>
<dbReference type="GO" id="GO:0003676">
    <property type="term" value="F:nucleic acid binding"/>
    <property type="evidence" value="ECO:0007669"/>
    <property type="project" value="InterPro"/>
</dbReference>
<accession>A0A8R7UXB6</accession>
<dbReference type="SUPFAM" id="SSF54160">
    <property type="entry name" value="Chromo domain-like"/>
    <property type="match status" value="1"/>
</dbReference>
<reference evidence="3" key="3">
    <citation type="submission" date="2022-06" db="UniProtKB">
        <authorList>
            <consortium name="EnsemblPlants"/>
        </authorList>
    </citation>
    <scope>IDENTIFICATION</scope>
</reference>